<dbReference type="PANTHER" id="PTHR39419:SF1">
    <property type="entry name" value="SLL0814 PROTEIN"/>
    <property type="match status" value="1"/>
</dbReference>
<dbReference type="Proteomes" id="UP000276603">
    <property type="component" value="Unassembled WGS sequence"/>
</dbReference>
<dbReference type="OrthoDB" id="9811293at2"/>
<feature type="transmembrane region" description="Helical" evidence="1">
    <location>
        <begin position="12"/>
        <end position="35"/>
    </location>
</feature>
<organism evidence="2 3">
    <name type="scientific">Ulvibacterium marinum</name>
    <dbReference type="NCBI Taxonomy" id="2419782"/>
    <lineage>
        <taxon>Bacteria</taxon>
        <taxon>Pseudomonadati</taxon>
        <taxon>Bacteroidota</taxon>
        <taxon>Flavobacteriia</taxon>
        <taxon>Flavobacteriales</taxon>
        <taxon>Flavobacteriaceae</taxon>
        <taxon>Ulvibacterium</taxon>
    </lineage>
</organism>
<evidence type="ECO:0000313" key="3">
    <source>
        <dbReference type="Proteomes" id="UP000276603"/>
    </source>
</evidence>
<feature type="transmembrane region" description="Helical" evidence="1">
    <location>
        <begin position="64"/>
        <end position="85"/>
    </location>
</feature>
<evidence type="ECO:0000313" key="2">
    <source>
        <dbReference type="EMBL" id="RKN80134.1"/>
    </source>
</evidence>
<evidence type="ECO:0000256" key="1">
    <source>
        <dbReference type="SAM" id="Phobius"/>
    </source>
</evidence>
<dbReference type="Pfam" id="PF04240">
    <property type="entry name" value="Caroten_synth"/>
    <property type="match status" value="1"/>
</dbReference>
<sequence>MLERLEQNKVRWAIGIIWLFHISAIIGIALGHFQWFIEKTPLNLIIFLVLFFWVYPIHTAKRLLAFLIFFLSGIFAEWLGINYGVLFGNYEYGNNLGPKLDGVPYLIGALWALLTFVCAGIVDYLPISKNLKILCAALLMVVLDFFMEQSAHLLDFWTFEGNLASYPNYITWFLLALVLQLILRTLDIKGNRLFSMHIYLSQLVFFLFFYLR</sequence>
<dbReference type="RefSeq" id="WP_120712943.1">
    <property type="nucleotide sequence ID" value="NZ_RBCJ01000003.1"/>
</dbReference>
<feature type="transmembrane region" description="Helical" evidence="1">
    <location>
        <begin position="105"/>
        <end position="126"/>
    </location>
</feature>
<keyword evidence="3" id="KW-1185">Reference proteome</keyword>
<dbReference type="InterPro" id="IPR007354">
    <property type="entry name" value="CruF-like"/>
</dbReference>
<accession>A0A3B0C6T5</accession>
<keyword evidence="1" id="KW-0472">Membrane</keyword>
<comment type="caution">
    <text evidence="2">The sequence shown here is derived from an EMBL/GenBank/DDBJ whole genome shotgun (WGS) entry which is preliminary data.</text>
</comment>
<proteinExistence type="predicted"/>
<dbReference type="PANTHER" id="PTHR39419">
    <property type="entry name" value="SLL0814 PROTEIN"/>
    <property type="match status" value="1"/>
</dbReference>
<feature type="transmembrane region" description="Helical" evidence="1">
    <location>
        <begin position="193"/>
        <end position="211"/>
    </location>
</feature>
<feature type="transmembrane region" description="Helical" evidence="1">
    <location>
        <begin position="166"/>
        <end position="186"/>
    </location>
</feature>
<keyword evidence="1" id="KW-1133">Transmembrane helix</keyword>
<gene>
    <name evidence="2" type="ORF">D7Z94_18005</name>
</gene>
<feature type="transmembrane region" description="Helical" evidence="1">
    <location>
        <begin position="41"/>
        <end position="57"/>
    </location>
</feature>
<reference evidence="2 3" key="1">
    <citation type="submission" date="2018-10" db="EMBL/GenBank/DDBJ databases">
        <title>Ulvibacterium marinum gen. nov., sp. nov., a novel marine bacterium of the family Flavobacteriaceae, isolated from a culture of the green alga Ulva prolifera.</title>
        <authorList>
            <person name="Zhang Z."/>
        </authorList>
    </citation>
    <scope>NUCLEOTIDE SEQUENCE [LARGE SCALE GENOMIC DNA]</scope>
    <source>
        <strain evidence="2 3">CCMM003</strain>
    </source>
</reference>
<feature type="transmembrane region" description="Helical" evidence="1">
    <location>
        <begin position="133"/>
        <end position="154"/>
    </location>
</feature>
<dbReference type="EMBL" id="RBCJ01000003">
    <property type="protein sequence ID" value="RKN80134.1"/>
    <property type="molecule type" value="Genomic_DNA"/>
</dbReference>
<keyword evidence="1" id="KW-0812">Transmembrane</keyword>
<name>A0A3B0C6T5_9FLAO</name>
<dbReference type="AlphaFoldDB" id="A0A3B0C6T5"/>
<protein>
    <submittedName>
        <fullName evidence="2">Carotenoid biosynthesis protein</fullName>
    </submittedName>
</protein>